<evidence type="ECO:0000313" key="3">
    <source>
        <dbReference type="EMBL" id="KAI5967082.1"/>
    </source>
</evidence>
<feature type="compositionally biased region" description="Basic residues" evidence="1">
    <location>
        <begin position="808"/>
        <end position="822"/>
    </location>
</feature>
<dbReference type="InterPro" id="IPR058189">
    <property type="entry name" value="PH-like_ascomyc"/>
</dbReference>
<sequence length="984" mass="111125">MSSSQMQAIKTLLDNFHQTVSLQNNDLLEILGIAKQLKSNLPPSPNTPSSTLSSIVRGLYTKNNQLLSLISKTTVGFVNANFEMDKFKTFINDLILWMEDGNLLLFEKYIAQLNTVAIDDAATRKRLISPVNNLRDYYCHIDKCTQFLRNPFILEKLSTISKHLRAIYNNYQDASQSKELNNIRFSEIQPFTSSTALKHKEFVSSYFKISQILKRTAHANVSLNGAQIELLLLDLLCTGDYNALAVLEIKSKANHHHHQDHHFQEDSDSSYKSLKYPPFRVNELTLSRISSHTIKLKAINFSSTEDLGGESMSIQFEDDVLCGKWAKYLSKLCPLKRDNNNSNNSSSSPMSEKFLIHSDSSSYNMSGLGINIVSDAELAPKESHILPQADSPASFQELYDPPTPTSLPPTVPAPLGVQSRASLESIRSQYDKSLPIMKKVITGQRNGEEDYEDDEKLFQIINQRKYSDDYSNDELRPKSYQAEYCSPESSPSTDHPVVSHSVAKPVETRQLYRNNVASAPDLRAKPQIYQLSTGSAIDIGNFGQSYQPSFKGYADKKTSRRKSMFTFFKKSSQVDLREESPSEETFIQNANSNGKELQLPQQPTLLKGETKVDEDDANPEKTMTRSVSKIPAPFALPSSTSTYFFKQPVNASETSIAKQDDLLIPQELKDAINSEKTSDDYISESSPKAIKISKWKQQYGKWEMITASENIFVKICVNEEAQKGWFLIFKEEYDEEVDDVVDKPVLLLDLNTSTQLRLSSGSDLQIQAKNSINNETMQIMIRCSKGTLTTEIASNLQKCIDSFAQSSRNHHHHHHYHNHNHHSLTNSSNQASNNTLSSSLMDNPSKSSTYTSLSSISNSINADELSKACILNNPNALHTRQIEMTIRLQKQLHSYAQRNSPSSWKIISMMDLRVDRIIDHQQVVHHLQLTGGGDSISWVISDDRKEETIERIGKAGLLIKISDGEIYMLECRGKKEFKHLYEIF</sequence>
<dbReference type="AlphaFoldDB" id="A0AAD5BIQ7"/>
<dbReference type="GeneID" id="76148570"/>
<reference evidence="3 4" key="1">
    <citation type="journal article" date="2022" name="DNA Res.">
        <title>Genome analysis of five recently described species of the CUG-Ser clade uncovers Candida theae as a new hybrid lineage with pathogenic potential in the Candida parapsilosis species complex.</title>
        <authorList>
            <person name="Mixao V."/>
            <person name="Del Olmo V."/>
            <person name="Hegedusova E."/>
            <person name="Saus E."/>
            <person name="Pryszcz L."/>
            <person name="Cillingova A."/>
            <person name="Nosek J."/>
            <person name="Gabaldon T."/>
        </authorList>
    </citation>
    <scope>NUCLEOTIDE SEQUENCE [LARGE SCALE GENOMIC DNA]</scope>
    <source>
        <strain evidence="3 4">CBS 12239</strain>
    </source>
</reference>
<evidence type="ECO:0000313" key="4">
    <source>
        <dbReference type="Proteomes" id="UP001204833"/>
    </source>
</evidence>
<evidence type="ECO:0000259" key="2">
    <source>
        <dbReference type="Pfam" id="PF25409"/>
    </source>
</evidence>
<accession>A0AAD5BIQ7</accession>
<feature type="compositionally biased region" description="Polar residues" evidence="1">
    <location>
        <begin position="830"/>
        <end position="844"/>
    </location>
</feature>
<feature type="region of interest" description="Disordered" evidence="1">
    <location>
        <begin position="807"/>
        <end position="853"/>
    </location>
</feature>
<gene>
    <name evidence="3" type="ORF">KGF57_000511</name>
</gene>
<protein>
    <recommendedName>
        <fullName evidence="2">PH-like domain-containing protein</fullName>
    </recommendedName>
</protein>
<name>A0AAD5BIQ7_9ASCO</name>
<keyword evidence="4" id="KW-1185">Reference proteome</keyword>
<evidence type="ECO:0000256" key="1">
    <source>
        <dbReference type="SAM" id="MobiDB-lite"/>
    </source>
</evidence>
<feature type="domain" description="PH-like" evidence="2">
    <location>
        <begin position="179"/>
        <end position="334"/>
    </location>
</feature>
<dbReference type="EMBL" id="JAIHNG010000034">
    <property type="protein sequence ID" value="KAI5967082.1"/>
    <property type="molecule type" value="Genomic_DNA"/>
</dbReference>
<dbReference type="Proteomes" id="UP001204833">
    <property type="component" value="Unassembled WGS sequence"/>
</dbReference>
<dbReference type="Pfam" id="PF25409">
    <property type="entry name" value="PH_33"/>
    <property type="match status" value="1"/>
</dbReference>
<dbReference type="RefSeq" id="XP_051610972.1">
    <property type="nucleotide sequence ID" value="XM_051754689.1"/>
</dbReference>
<proteinExistence type="predicted"/>
<organism evidence="3 4">
    <name type="scientific">Candida theae</name>
    <dbReference type="NCBI Taxonomy" id="1198502"/>
    <lineage>
        <taxon>Eukaryota</taxon>
        <taxon>Fungi</taxon>
        <taxon>Dikarya</taxon>
        <taxon>Ascomycota</taxon>
        <taxon>Saccharomycotina</taxon>
        <taxon>Pichiomycetes</taxon>
        <taxon>Debaryomycetaceae</taxon>
        <taxon>Candida/Lodderomyces clade</taxon>
        <taxon>Candida</taxon>
    </lineage>
</organism>
<comment type="caution">
    <text evidence="3">The sequence shown here is derived from an EMBL/GenBank/DDBJ whole genome shotgun (WGS) entry which is preliminary data.</text>
</comment>